<name>A0A9W6IQ07_9PROT</name>
<feature type="signal peptide" evidence="1">
    <location>
        <begin position="1"/>
        <end position="26"/>
    </location>
</feature>
<accession>A0A9W6IQ07</accession>
<sequence length="339" mass="36872">MNTIKHVMMVAFAAAIVFWSGGRADAQDTCNGRFVNPISDICWDCLFPLTVGAFTVVPGSHPDTENFASPICLCPMAAPPFIRIGVAIGFWEPVRLADVAKDPWCFVNIGGLTISPGFNIGYKGIGGPNGGGNQSSEYFVHWYAYPLLYWLELLADAACVEQASFDVMYVSELDPLWNDDELSFLIHPEAAIFANPIAQAACAADCAAVSTTGRNFPGMFWCAGCHGSVYPFNGNIPAEVTRIQGAALAAERMTYKLHRQLLAWRTSGPSAICQKQLAPIWPRDQYRYQLVNPTAHTAGPGTCPRAGTATPVYESGRAFPMQGEDIGFLIWRKRTCCAL</sequence>
<dbReference type="Pfam" id="PF06834">
    <property type="entry name" value="TraU"/>
    <property type="match status" value="1"/>
</dbReference>
<dbReference type="AlphaFoldDB" id="A0A9W6IQ07"/>
<dbReference type="EMBL" id="BSFE01000011">
    <property type="protein sequence ID" value="GLK53542.1"/>
    <property type="molecule type" value="Genomic_DNA"/>
</dbReference>
<dbReference type="Proteomes" id="UP001143486">
    <property type="component" value="Unassembled WGS sequence"/>
</dbReference>
<gene>
    <name evidence="2" type="primary">traU</name>
    <name evidence="2" type="ORF">GCM10017621_30500</name>
</gene>
<reference evidence="2" key="2">
    <citation type="submission" date="2023-01" db="EMBL/GenBank/DDBJ databases">
        <authorList>
            <person name="Sun Q."/>
            <person name="Evtushenko L."/>
        </authorList>
    </citation>
    <scope>NUCLEOTIDE SEQUENCE</scope>
    <source>
        <strain evidence="2">VKM B-1513</strain>
    </source>
</reference>
<proteinExistence type="predicted"/>
<evidence type="ECO:0000256" key="1">
    <source>
        <dbReference type="SAM" id="SignalP"/>
    </source>
</evidence>
<evidence type="ECO:0000313" key="2">
    <source>
        <dbReference type="EMBL" id="GLK53542.1"/>
    </source>
</evidence>
<feature type="chain" id="PRO_5040861211" evidence="1">
    <location>
        <begin position="27"/>
        <end position="339"/>
    </location>
</feature>
<keyword evidence="3" id="KW-1185">Reference proteome</keyword>
<comment type="caution">
    <text evidence="2">The sequence shown here is derived from an EMBL/GenBank/DDBJ whole genome shotgun (WGS) entry which is preliminary data.</text>
</comment>
<dbReference type="NCBIfam" id="NF010297">
    <property type="entry name" value="PRK13737.1"/>
    <property type="match status" value="1"/>
</dbReference>
<keyword evidence="1" id="KW-0732">Signal</keyword>
<evidence type="ECO:0000313" key="3">
    <source>
        <dbReference type="Proteomes" id="UP001143486"/>
    </source>
</evidence>
<dbReference type="InterPro" id="IPR009649">
    <property type="entry name" value="TraU"/>
</dbReference>
<dbReference type="RefSeq" id="WP_271187889.1">
    <property type="nucleotide sequence ID" value="NZ_BSFE01000011.1"/>
</dbReference>
<protein>
    <submittedName>
        <fullName evidence="2">Conjugal transfer protein TraU</fullName>
    </submittedName>
</protein>
<reference evidence="2" key="1">
    <citation type="journal article" date="2014" name="Int. J. Syst. Evol. Microbiol.">
        <title>Complete genome sequence of Corynebacterium casei LMG S-19264T (=DSM 44701T), isolated from a smear-ripened cheese.</title>
        <authorList>
            <consortium name="US DOE Joint Genome Institute (JGI-PGF)"/>
            <person name="Walter F."/>
            <person name="Albersmeier A."/>
            <person name="Kalinowski J."/>
            <person name="Ruckert C."/>
        </authorList>
    </citation>
    <scope>NUCLEOTIDE SEQUENCE</scope>
    <source>
        <strain evidence="2">VKM B-1513</strain>
    </source>
</reference>
<organism evidence="2 3">
    <name type="scientific">Maricaulis virginensis</name>
    <dbReference type="NCBI Taxonomy" id="144022"/>
    <lineage>
        <taxon>Bacteria</taxon>
        <taxon>Pseudomonadati</taxon>
        <taxon>Pseudomonadota</taxon>
        <taxon>Alphaproteobacteria</taxon>
        <taxon>Maricaulales</taxon>
        <taxon>Maricaulaceae</taxon>
        <taxon>Maricaulis</taxon>
    </lineage>
</organism>